<dbReference type="PRINTS" id="PR00080">
    <property type="entry name" value="SDRFAMILY"/>
</dbReference>
<proteinExistence type="inferred from homology"/>
<dbReference type="SUPFAM" id="SSF51735">
    <property type="entry name" value="NAD(P)-binding Rossmann-fold domains"/>
    <property type="match status" value="1"/>
</dbReference>
<dbReference type="FunFam" id="3.40.50.720:FF:000084">
    <property type="entry name" value="Short-chain dehydrogenase reductase"/>
    <property type="match status" value="1"/>
</dbReference>
<keyword evidence="5" id="KW-1185">Reference proteome</keyword>
<organism evidence="4 5">
    <name type="scientific">Streptomyces dioscori</name>
    <dbReference type="NCBI Taxonomy" id="2109333"/>
    <lineage>
        <taxon>Bacteria</taxon>
        <taxon>Bacillati</taxon>
        <taxon>Actinomycetota</taxon>
        <taxon>Actinomycetes</taxon>
        <taxon>Kitasatosporales</taxon>
        <taxon>Streptomycetaceae</taxon>
        <taxon>Streptomyces</taxon>
        <taxon>Streptomyces aurantiacus group</taxon>
    </lineage>
</organism>
<dbReference type="PANTHER" id="PTHR43477">
    <property type="entry name" value="DIHYDROANTICAPSIN 7-DEHYDROGENASE"/>
    <property type="match status" value="1"/>
</dbReference>
<dbReference type="InterPro" id="IPR036291">
    <property type="entry name" value="NAD(P)-bd_dom_sf"/>
</dbReference>
<dbReference type="OrthoDB" id="9803333at2"/>
<comment type="similarity">
    <text evidence="1">Belongs to the short-chain dehydrogenases/reductases (SDR) family.</text>
</comment>
<evidence type="ECO:0000313" key="5">
    <source>
        <dbReference type="Proteomes" id="UP000240429"/>
    </source>
</evidence>
<evidence type="ECO:0000256" key="1">
    <source>
        <dbReference type="ARBA" id="ARBA00006484"/>
    </source>
</evidence>
<evidence type="ECO:0000256" key="2">
    <source>
        <dbReference type="ARBA" id="ARBA00023002"/>
    </source>
</evidence>
<dbReference type="Proteomes" id="UP000240429">
    <property type="component" value="Unassembled WGS sequence"/>
</dbReference>
<sequence length="294" mass="29717">MSATPDTDAAQGTNAAQDTDAARGTNGAQNTGATPGAGAAQDPTAPAPRGVIVTGGGTGIGRAVARAFADRGDRVLVVGRTPATLARTAEGHPGIDVLTADLTDPDTPRAVTDAALDAFGRIDVLVNNAASGGFAALAETKREAARDQLDTNLLAPLLLTRQTLDALAAHGGGTVLNIGSAGALYRRAWPENGIYGAAKAGLDFLTRTWAVELAPRGIRVLGLAPGVIDTGIGERSGMTPEAYAGFLQHMATVVPAGRVGRPEDIAWWAVQLTDPRAAYATGAVLAVDGGLSLT</sequence>
<dbReference type="GO" id="GO:0016491">
    <property type="term" value="F:oxidoreductase activity"/>
    <property type="evidence" value="ECO:0007669"/>
    <property type="project" value="UniProtKB-KW"/>
</dbReference>
<protein>
    <submittedName>
        <fullName evidence="4">Ketoreductase</fullName>
    </submittedName>
</protein>
<gene>
    <name evidence="4" type="ORF">C6Y14_10165</name>
</gene>
<dbReference type="Pfam" id="PF13561">
    <property type="entry name" value="adh_short_C2"/>
    <property type="match status" value="1"/>
</dbReference>
<dbReference type="InterPro" id="IPR051122">
    <property type="entry name" value="SDR_DHRS6-like"/>
</dbReference>
<feature type="compositionally biased region" description="Polar residues" evidence="3">
    <location>
        <begin position="1"/>
        <end position="17"/>
    </location>
</feature>
<comment type="caution">
    <text evidence="4">The sequence shown here is derived from an EMBL/GenBank/DDBJ whole genome shotgun (WGS) entry which is preliminary data.</text>
</comment>
<dbReference type="AlphaFoldDB" id="A0A2P8QB37"/>
<feature type="region of interest" description="Disordered" evidence="3">
    <location>
        <begin position="1"/>
        <end position="53"/>
    </location>
</feature>
<evidence type="ECO:0000313" key="4">
    <source>
        <dbReference type="EMBL" id="PSM43472.1"/>
    </source>
</evidence>
<accession>A0A2P8QB37</accession>
<keyword evidence="2" id="KW-0560">Oxidoreductase</keyword>
<name>A0A2P8QB37_9ACTN</name>
<dbReference type="EMBL" id="PYBJ01000005">
    <property type="protein sequence ID" value="PSM43472.1"/>
    <property type="molecule type" value="Genomic_DNA"/>
</dbReference>
<reference evidence="4 5" key="1">
    <citation type="submission" date="2018-03" db="EMBL/GenBank/DDBJ databases">
        <title>Streptomyces dioscori sp. nov., a novel endophytic actinobacterium isolated from bulbil of Dioscorea bulbifera L.</title>
        <authorList>
            <person name="Zhikuan W."/>
        </authorList>
    </citation>
    <scope>NUCLEOTIDE SEQUENCE [LARGE SCALE GENOMIC DNA]</scope>
    <source>
        <strain evidence="4 5">A217</strain>
    </source>
</reference>
<dbReference type="RefSeq" id="WP_107016207.1">
    <property type="nucleotide sequence ID" value="NZ_KZ679040.1"/>
</dbReference>
<dbReference type="Gene3D" id="3.40.50.720">
    <property type="entry name" value="NAD(P)-binding Rossmann-like Domain"/>
    <property type="match status" value="1"/>
</dbReference>
<dbReference type="CDD" id="cd05233">
    <property type="entry name" value="SDR_c"/>
    <property type="match status" value="1"/>
</dbReference>
<dbReference type="PRINTS" id="PR00081">
    <property type="entry name" value="GDHRDH"/>
</dbReference>
<dbReference type="InterPro" id="IPR002347">
    <property type="entry name" value="SDR_fam"/>
</dbReference>
<evidence type="ECO:0000256" key="3">
    <source>
        <dbReference type="SAM" id="MobiDB-lite"/>
    </source>
</evidence>
<dbReference type="PANTHER" id="PTHR43477:SF1">
    <property type="entry name" value="DIHYDROANTICAPSIN 7-DEHYDROGENASE"/>
    <property type="match status" value="1"/>
</dbReference>